<name>A0A1U9VQE5_9RALS</name>
<accession>A0A1U9VQE5</accession>
<keyword evidence="2" id="KW-0614">Plasmid</keyword>
<dbReference type="InterPro" id="IPR024432">
    <property type="entry name" value="Put_RecE_PDDEXK-like_dom"/>
</dbReference>
<feature type="domain" description="Putative exodeoxyribonuclease 8 PDDEXK-like" evidence="1">
    <location>
        <begin position="62"/>
        <end position="267"/>
    </location>
</feature>
<dbReference type="EMBL" id="CP019912">
    <property type="protein sequence ID" value="AQW32695.1"/>
    <property type="molecule type" value="Genomic_DNA"/>
</dbReference>
<evidence type="ECO:0000313" key="3">
    <source>
        <dbReference type="Proteomes" id="UP000189628"/>
    </source>
</evidence>
<dbReference type="InterPro" id="IPR011604">
    <property type="entry name" value="PDDEXK-like_dom_sf"/>
</dbReference>
<dbReference type="Proteomes" id="UP000189628">
    <property type="component" value="Plasmid unnamed"/>
</dbReference>
<gene>
    <name evidence="2" type="ORF">B0B51_23225</name>
</gene>
<geneLocation type="plasmid" evidence="2">
    <name>unnamed</name>
</geneLocation>
<dbReference type="Pfam" id="PF12684">
    <property type="entry name" value="DUF3799"/>
    <property type="match status" value="1"/>
</dbReference>
<dbReference type="AlphaFoldDB" id="A0A1U9VQE5"/>
<evidence type="ECO:0000259" key="1">
    <source>
        <dbReference type="Pfam" id="PF12684"/>
    </source>
</evidence>
<keyword evidence="2" id="KW-0269">Exonuclease</keyword>
<organism evidence="2 3">
    <name type="scientific">blood disease bacterium A2-HR MARDI</name>
    <dbReference type="NCBI Taxonomy" id="1944648"/>
    <lineage>
        <taxon>Bacteria</taxon>
        <taxon>Pseudomonadati</taxon>
        <taxon>Pseudomonadota</taxon>
        <taxon>Betaproteobacteria</taxon>
        <taxon>Burkholderiales</taxon>
        <taxon>Burkholderiaceae</taxon>
        <taxon>Ralstonia</taxon>
        <taxon>Ralstonia solanacearum species complex</taxon>
    </lineage>
</organism>
<dbReference type="RefSeq" id="WP_078223796.1">
    <property type="nucleotide sequence ID" value="NZ_CP019912.1"/>
</dbReference>
<dbReference type="Gene3D" id="3.90.320.10">
    <property type="match status" value="1"/>
</dbReference>
<evidence type="ECO:0000313" key="2">
    <source>
        <dbReference type="EMBL" id="AQW32695.1"/>
    </source>
</evidence>
<keyword evidence="2" id="KW-0540">Nuclease</keyword>
<dbReference type="GO" id="GO:0004527">
    <property type="term" value="F:exonuclease activity"/>
    <property type="evidence" value="ECO:0007669"/>
    <property type="project" value="UniProtKB-KW"/>
</dbReference>
<keyword evidence="2" id="KW-0378">Hydrolase</keyword>
<sequence>MSKFDIRNWIGLRYGESIENYHADKTAISKSGLDQIAQAPFIYYSRSLDPLRPPEPQKAGQLEGNLAHCATLEPDEFDKRYVVGPDVLRSTKVWKEFAKEHADRIAIKPDQYETAWRQGDSIRMLPQIREALKTGRAEVSARWIDPDTGVRCRCRPDWEHPTGSKTVKLLDVKTYSSAAAEEFKHQVARKAYHVQDAFYSDGFAIASGKKVEEFVFVVVETEWPFAAAAYTLGKDSREEGYFEYRRLLDIYERCLRNNVWPGYADKTTEIDMPPYAFNPQEVEFNYV</sequence>
<protein>
    <submittedName>
        <fullName evidence="2">Exonuclease VIII</fullName>
    </submittedName>
</protein>
<proteinExistence type="predicted"/>
<reference evidence="2 3" key="1">
    <citation type="submission" date="2017-02" db="EMBL/GenBank/DDBJ databases">
        <title>Blood Disease Bacterium A2-HR MARDI.</title>
        <authorList>
            <person name="Badrun R."/>
            <person name="Abu Bakar N."/>
            <person name="Laboh R."/>
        </authorList>
    </citation>
    <scope>NUCLEOTIDE SEQUENCE [LARGE SCALE GENOMIC DNA]</scope>
    <source>
        <strain evidence="2 3">A2-HR MARDI</strain>
        <plasmid evidence="3">Plasmid</plasmid>
    </source>
</reference>